<protein>
    <submittedName>
        <fullName evidence="1">Uncharacterized protein</fullName>
    </submittedName>
</protein>
<dbReference type="Proteomes" id="UP000265964">
    <property type="component" value="Unassembled WGS sequence"/>
</dbReference>
<accession>A0A3A1YG32</accession>
<evidence type="ECO:0000313" key="1">
    <source>
        <dbReference type="EMBL" id="RIY35184.1"/>
    </source>
</evidence>
<proteinExistence type="predicted"/>
<evidence type="ECO:0000313" key="2">
    <source>
        <dbReference type="Proteomes" id="UP000265964"/>
    </source>
</evidence>
<feature type="non-terminal residue" evidence="1">
    <location>
        <position position="156"/>
    </location>
</feature>
<organism evidence="1 2">
    <name type="scientific">Psittacicella gerlachiana</name>
    <dbReference type="NCBI Taxonomy" id="2028574"/>
    <lineage>
        <taxon>Bacteria</taxon>
        <taxon>Pseudomonadati</taxon>
        <taxon>Pseudomonadota</taxon>
        <taxon>Gammaproteobacteria</taxon>
        <taxon>Pasteurellales</taxon>
        <taxon>Psittacicellaceae</taxon>
        <taxon>Psittacicella</taxon>
    </lineage>
</organism>
<keyword evidence="2" id="KW-1185">Reference proteome</keyword>
<dbReference type="AlphaFoldDB" id="A0A3A1YG32"/>
<name>A0A3A1YG32_9GAMM</name>
<sequence length="156" mass="17854">MSFKYYFAQNCAPLLHSWLEADAQELELFKQQGQELASLIAPLDPEQLANLALEQLCQQTLAQTQSLALPLDAKAKEAVKFLTQLELLKLPQAGILYHAQQLTQLAYATWQQIRQQPTFAKLLAQYGQLVAKPLTNSFTFYQLLERKKEIFVAWQQ</sequence>
<comment type="caution">
    <text evidence="1">The sequence shown here is derived from an EMBL/GenBank/DDBJ whole genome shotgun (WGS) entry which is preliminary data.</text>
</comment>
<dbReference type="RefSeq" id="WP_147397112.1">
    <property type="nucleotide sequence ID" value="NZ_NRJF01000101.1"/>
</dbReference>
<gene>
    <name evidence="1" type="ORF">CKF59_04000</name>
</gene>
<reference evidence="1 2" key="1">
    <citation type="submission" date="2017-08" db="EMBL/GenBank/DDBJ databases">
        <title>Reclassification of Bisgaard taxon 37 and 44.</title>
        <authorList>
            <person name="Christensen H."/>
        </authorList>
    </citation>
    <scope>NUCLEOTIDE SEQUENCE [LARGE SCALE GENOMIC DNA]</scope>
    <source>
        <strain evidence="1 2">EEAB3T1</strain>
    </source>
</reference>
<dbReference type="EMBL" id="NRJF01000101">
    <property type="protein sequence ID" value="RIY35184.1"/>
    <property type="molecule type" value="Genomic_DNA"/>
</dbReference>